<evidence type="ECO:0000313" key="2">
    <source>
        <dbReference type="EMBL" id="OZG50765.1"/>
    </source>
</evidence>
<sequence length="286" mass="30168">MASYTREQRLRACELYERLDRSATAVVRELGYPASRHSVRAWYRRYASERYGGVPGRVAPARVPAPAGGYPEGLRRAAVEHFLTHGRCVQRTCRCLGYPSPGTLRKWVDRADPSRRVPAAGGVPVAPAAGSVRGLEGRDPGGLEEPTMDDVTGRAVRAGAADAARTGGAGGPAAKAAGKPAAKAAGKTAGKAAGKPAGKAAGKASGKPAAGAGEAVSAADVEELLRVIASLREQADALRREADELRGETESLRDEAESLRGKARERCRELRDLEIDLEIRRGTIEL</sequence>
<feature type="region of interest" description="Disordered" evidence="1">
    <location>
        <begin position="115"/>
        <end position="210"/>
    </location>
</feature>
<protein>
    <submittedName>
        <fullName evidence="2">Transposase</fullName>
    </submittedName>
</protein>
<dbReference type="EMBL" id="MWWR01000014">
    <property type="protein sequence ID" value="OZG50765.1"/>
    <property type="molecule type" value="Genomic_DNA"/>
</dbReference>
<dbReference type="InterPro" id="IPR009057">
    <property type="entry name" value="Homeodomain-like_sf"/>
</dbReference>
<name>A0A261EVB1_9BIFI</name>
<keyword evidence="3" id="KW-1185">Reference proteome</keyword>
<feature type="compositionally biased region" description="Low complexity" evidence="1">
    <location>
        <begin position="117"/>
        <end position="130"/>
    </location>
</feature>
<comment type="caution">
    <text evidence="2">The sequence shown here is derived from an EMBL/GenBank/DDBJ whole genome shotgun (WGS) entry which is preliminary data.</text>
</comment>
<gene>
    <name evidence="2" type="ORF">PSRA_1396</name>
</gene>
<reference evidence="2 3" key="1">
    <citation type="journal article" date="2017" name="BMC Genomics">
        <title>Comparative genomic and phylogenomic analyses of the Bifidobacteriaceae family.</title>
        <authorList>
            <person name="Lugli G.A."/>
            <person name="Milani C."/>
            <person name="Turroni F."/>
            <person name="Duranti S."/>
            <person name="Mancabelli L."/>
            <person name="Mangifesta M."/>
            <person name="Ferrario C."/>
            <person name="Modesto M."/>
            <person name="Mattarelli P."/>
            <person name="Jiri K."/>
            <person name="van Sinderen D."/>
            <person name="Ventura M."/>
        </authorList>
    </citation>
    <scope>NUCLEOTIDE SEQUENCE [LARGE SCALE GENOMIC DNA]</scope>
    <source>
        <strain evidence="2 3">DSM 24742</strain>
    </source>
</reference>
<dbReference type="Proteomes" id="UP000216725">
    <property type="component" value="Unassembled WGS sequence"/>
</dbReference>
<accession>A0A261EVB1</accession>
<organism evidence="2 3">
    <name type="scientific">Pseudoscardovia radai</name>
    <dbReference type="NCBI Taxonomy" id="987066"/>
    <lineage>
        <taxon>Bacteria</taxon>
        <taxon>Bacillati</taxon>
        <taxon>Actinomycetota</taxon>
        <taxon>Actinomycetes</taxon>
        <taxon>Bifidobacteriales</taxon>
        <taxon>Bifidobacteriaceae</taxon>
        <taxon>Pseudoscardovia</taxon>
    </lineage>
</organism>
<proteinExistence type="predicted"/>
<feature type="region of interest" description="Disordered" evidence="1">
    <location>
        <begin position="242"/>
        <end position="262"/>
    </location>
</feature>
<dbReference type="AlphaFoldDB" id="A0A261EVB1"/>
<dbReference type="SUPFAM" id="SSF46689">
    <property type="entry name" value="Homeodomain-like"/>
    <property type="match status" value="2"/>
</dbReference>
<feature type="non-terminal residue" evidence="2">
    <location>
        <position position="286"/>
    </location>
</feature>
<evidence type="ECO:0000313" key="3">
    <source>
        <dbReference type="Proteomes" id="UP000216725"/>
    </source>
</evidence>
<evidence type="ECO:0000256" key="1">
    <source>
        <dbReference type="SAM" id="MobiDB-lite"/>
    </source>
</evidence>
<feature type="compositionally biased region" description="Low complexity" evidence="1">
    <location>
        <begin position="153"/>
        <end position="210"/>
    </location>
</feature>